<protein>
    <submittedName>
        <fullName evidence="6">LysR family transcriptional regulator</fullName>
    </submittedName>
</protein>
<dbReference type="EMBL" id="CP011309">
    <property type="protein sequence ID" value="AKF27861.1"/>
    <property type="molecule type" value="Genomic_DNA"/>
</dbReference>
<keyword evidence="3" id="KW-0238">DNA-binding</keyword>
<dbReference type="InterPro" id="IPR036388">
    <property type="entry name" value="WH-like_DNA-bd_sf"/>
</dbReference>
<dbReference type="PATRIC" id="fig|92706.3.peg.2101"/>
<dbReference type="Proteomes" id="UP000034037">
    <property type="component" value="Chromosome"/>
</dbReference>
<evidence type="ECO:0000259" key="5">
    <source>
        <dbReference type="PROSITE" id="PS50931"/>
    </source>
</evidence>
<dbReference type="PANTHER" id="PTHR30419">
    <property type="entry name" value="HTH-TYPE TRANSCRIPTIONAL REGULATOR YBHD"/>
    <property type="match status" value="1"/>
</dbReference>
<dbReference type="PANTHER" id="PTHR30419:SF2">
    <property type="entry name" value="LYSR FAMILY TRANSCRIPTIONAL REGULATOR"/>
    <property type="match status" value="1"/>
</dbReference>
<dbReference type="InterPro" id="IPR050950">
    <property type="entry name" value="HTH-type_LysR_regulators"/>
</dbReference>
<gene>
    <name evidence="6" type="ORF">YH66_10015</name>
</gene>
<dbReference type="Pfam" id="PF03466">
    <property type="entry name" value="LysR_substrate"/>
    <property type="match status" value="1"/>
</dbReference>
<dbReference type="InterPro" id="IPR005119">
    <property type="entry name" value="LysR_subst-bd"/>
</dbReference>
<feature type="domain" description="HTH lysR-type" evidence="5">
    <location>
        <begin position="3"/>
        <end position="60"/>
    </location>
</feature>
<accession>A0A0F6WR34</accession>
<evidence type="ECO:0000256" key="2">
    <source>
        <dbReference type="ARBA" id="ARBA00023015"/>
    </source>
</evidence>
<dbReference type="HOGENOM" id="CLU_039613_6_0_11"/>
<keyword evidence="2" id="KW-0805">Transcription regulation</keyword>
<proteinExistence type="inferred from homology"/>
<dbReference type="PROSITE" id="PS50931">
    <property type="entry name" value="HTH_LYSR"/>
    <property type="match status" value="1"/>
</dbReference>
<dbReference type="InterPro" id="IPR036390">
    <property type="entry name" value="WH_DNA-bd_sf"/>
</dbReference>
<evidence type="ECO:0000313" key="6">
    <source>
        <dbReference type="EMBL" id="AKF27861.1"/>
    </source>
</evidence>
<dbReference type="Pfam" id="PF00126">
    <property type="entry name" value="HTH_1"/>
    <property type="match status" value="1"/>
</dbReference>
<dbReference type="SUPFAM" id="SSF53850">
    <property type="entry name" value="Periplasmic binding protein-like II"/>
    <property type="match status" value="1"/>
</dbReference>
<dbReference type="AlphaFoldDB" id="A0A0F6WR34"/>
<evidence type="ECO:0000256" key="1">
    <source>
        <dbReference type="ARBA" id="ARBA00009437"/>
    </source>
</evidence>
<evidence type="ECO:0000256" key="4">
    <source>
        <dbReference type="ARBA" id="ARBA00023163"/>
    </source>
</evidence>
<organism evidence="6 7">
    <name type="scientific">[Brevibacterium] flavum</name>
    <dbReference type="NCBI Taxonomy" id="92706"/>
    <lineage>
        <taxon>Bacteria</taxon>
        <taxon>Bacillati</taxon>
        <taxon>Actinomycetota</taxon>
        <taxon>Actinomycetes</taxon>
        <taxon>Mycobacteriales</taxon>
        <taxon>Corynebacteriaceae</taxon>
        <taxon>Corynebacterium</taxon>
    </lineage>
</organism>
<dbReference type="InterPro" id="IPR000847">
    <property type="entry name" value="LysR_HTH_N"/>
</dbReference>
<dbReference type="Gene3D" id="3.40.190.290">
    <property type="match status" value="1"/>
</dbReference>
<dbReference type="SUPFAM" id="SSF46785">
    <property type="entry name" value="Winged helix' DNA-binding domain"/>
    <property type="match status" value="1"/>
</dbReference>
<dbReference type="Gene3D" id="1.10.10.10">
    <property type="entry name" value="Winged helix-like DNA-binding domain superfamily/Winged helix DNA-binding domain"/>
    <property type="match status" value="1"/>
</dbReference>
<dbReference type="GO" id="GO:0003677">
    <property type="term" value="F:DNA binding"/>
    <property type="evidence" value="ECO:0007669"/>
    <property type="project" value="UniProtKB-KW"/>
</dbReference>
<keyword evidence="7" id="KW-1185">Reference proteome</keyword>
<evidence type="ECO:0000313" key="7">
    <source>
        <dbReference type="Proteomes" id="UP000034037"/>
    </source>
</evidence>
<keyword evidence="4" id="KW-0804">Transcription</keyword>
<name>A0A0F6WR34_9CORY</name>
<dbReference type="GO" id="GO:0005829">
    <property type="term" value="C:cytosol"/>
    <property type="evidence" value="ECO:0007669"/>
    <property type="project" value="TreeGrafter"/>
</dbReference>
<dbReference type="RefSeq" id="WP_003861928.1">
    <property type="nucleotide sequence ID" value="NZ_CP011309.1"/>
</dbReference>
<evidence type="ECO:0000256" key="3">
    <source>
        <dbReference type="ARBA" id="ARBA00023125"/>
    </source>
</evidence>
<comment type="similarity">
    <text evidence="1">Belongs to the LysR transcriptional regulatory family.</text>
</comment>
<dbReference type="GO" id="GO:0003700">
    <property type="term" value="F:DNA-binding transcription factor activity"/>
    <property type="evidence" value="ECO:0007669"/>
    <property type="project" value="InterPro"/>
</dbReference>
<reference evidence="6 7" key="1">
    <citation type="submission" date="2015-04" db="EMBL/GenBank/DDBJ databases">
        <title>Complete Genome Sequence of Brevibacterium flavum ATCC 15168.</title>
        <authorList>
            <person name="Ahn J."/>
            <person name="Park G."/>
            <person name="Jeon W."/>
            <person name="Jang Y."/>
            <person name="Jang M."/>
            <person name="Lee H."/>
            <person name="Lee H."/>
        </authorList>
    </citation>
    <scope>NUCLEOTIDE SEQUENCE [LARGE SCALE GENOMIC DNA]</scope>
    <source>
        <strain evidence="6 7">ATCC 15168</strain>
    </source>
</reference>
<sequence>MSIDLRDIKLLVAAVDCRSITEGAQAVGLSLSAASSRITALEKKHGVSLLQRLRSGVVPTEAGEVVLIQSRRLLEQADLLTSAFQQHQKTHIKLVSNTSAVDSLTEFLAATLNKYPELNVDLEEESSSEVARRVREGTADLGVVSVLESRTGLEAHLLWEDPLMIVSTSAKTSVEALKGPMIGLSAGIPLQTYIDAHLRRDGITPNYRVRLPTLSAVYAVASTGGGSAILPLGTTRRLGVRTKNVLPIEEPWAQRDAWMLVKEGRTLADVEKSFIDALLSFRDEES</sequence>